<dbReference type="InterPro" id="IPR008978">
    <property type="entry name" value="HSP20-like_chaperone"/>
</dbReference>
<dbReference type="Proteomes" id="UP000807306">
    <property type="component" value="Unassembled WGS sequence"/>
</dbReference>
<accession>A0A9P6EL11</accession>
<feature type="compositionally biased region" description="Polar residues" evidence="4">
    <location>
        <begin position="47"/>
        <end position="56"/>
    </location>
</feature>
<feature type="non-terminal residue" evidence="6">
    <location>
        <position position="1"/>
    </location>
</feature>
<reference evidence="6" key="1">
    <citation type="submission" date="2020-11" db="EMBL/GenBank/DDBJ databases">
        <authorList>
            <consortium name="DOE Joint Genome Institute"/>
            <person name="Ahrendt S."/>
            <person name="Riley R."/>
            <person name="Andreopoulos W."/>
            <person name="Labutti K."/>
            <person name="Pangilinan J."/>
            <person name="Ruiz-Duenas F.J."/>
            <person name="Barrasa J.M."/>
            <person name="Sanchez-Garcia M."/>
            <person name="Camarero S."/>
            <person name="Miyauchi S."/>
            <person name="Serrano A."/>
            <person name="Linde D."/>
            <person name="Babiker R."/>
            <person name="Drula E."/>
            <person name="Ayuso-Fernandez I."/>
            <person name="Pacheco R."/>
            <person name="Padilla G."/>
            <person name="Ferreira P."/>
            <person name="Barriuso J."/>
            <person name="Kellner H."/>
            <person name="Castanera R."/>
            <person name="Alfaro M."/>
            <person name="Ramirez L."/>
            <person name="Pisabarro A.G."/>
            <person name="Kuo A."/>
            <person name="Tritt A."/>
            <person name="Lipzen A."/>
            <person name="He G."/>
            <person name="Yan M."/>
            <person name="Ng V."/>
            <person name="Cullen D."/>
            <person name="Martin F."/>
            <person name="Rosso M.-N."/>
            <person name="Henrissat B."/>
            <person name="Hibbett D."/>
            <person name="Martinez A.T."/>
            <person name="Grigoriev I.V."/>
        </authorList>
    </citation>
    <scope>NUCLEOTIDE SEQUENCE</scope>
    <source>
        <strain evidence="6">CBS 506.95</strain>
    </source>
</reference>
<dbReference type="InterPro" id="IPR002068">
    <property type="entry name" value="A-crystallin/Hsp20_dom"/>
</dbReference>
<dbReference type="Gene3D" id="2.60.40.790">
    <property type="match status" value="1"/>
</dbReference>
<feature type="non-terminal residue" evidence="6">
    <location>
        <position position="124"/>
    </location>
</feature>
<dbReference type="PANTHER" id="PTHR11527">
    <property type="entry name" value="HEAT-SHOCK PROTEIN 20 FAMILY MEMBER"/>
    <property type="match status" value="1"/>
</dbReference>
<evidence type="ECO:0000313" key="7">
    <source>
        <dbReference type="Proteomes" id="UP000807306"/>
    </source>
</evidence>
<evidence type="ECO:0000256" key="4">
    <source>
        <dbReference type="SAM" id="MobiDB-lite"/>
    </source>
</evidence>
<evidence type="ECO:0000256" key="2">
    <source>
        <dbReference type="PROSITE-ProRule" id="PRU00285"/>
    </source>
</evidence>
<feature type="compositionally biased region" description="Low complexity" evidence="4">
    <location>
        <begin position="57"/>
        <end position="70"/>
    </location>
</feature>
<dbReference type="PROSITE" id="PS01031">
    <property type="entry name" value="SHSP"/>
    <property type="match status" value="1"/>
</dbReference>
<comment type="caution">
    <text evidence="6">The sequence shown here is derived from an EMBL/GenBank/DDBJ whole genome shotgun (WGS) entry which is preliminary data.</text>
</comment>
<name>A0A9P6EL11_9AGAR</name>
<sequence>RMDLIDDPESPNFIAVFEVPGLKSSEISVELHSPFLEILGTRRAPYTHQSTSASPSNATQLNQTNQTTRQGSPLRQTRILLNELRFGRFRRCIKMPEWITQSDIKASLAEGMLTVTWPRGPEPS</sequence>
<dbReference type="Pfam" id="PF00011">
    <property type="entry name" value="HSP20"/>
    <property type="match status" value="1"/>
</dbReference>
<evidence type="ECO:0000256" key="3">
    <source>
        <dbReference type="RuleBase" id="RU003616"/>
    </source>
</evidence>
<evidence type="ECO:0000313" key="6">
    <source>
        <dbReference type="EMBL" id="KAF9530529.1"/>
    </source>
</evidence>
<comment type="similarity">
    <text evidence="2 3">Belongs to the small heat shock protein (HSP20) family.</text>
</comment>
<dbReference type="EMBL" id="MU157839">
    <property type="protein sequence ID" value="KAF9530529.1"/>
    <property type="molecule type" value="Genomic_DNA"/>
</dbReference>
<feature type="domain" description="SHSP" evidence="5">
    <location>
        <begin position="1"/>
        <end position="124"/>
    </location>
</feature>
<protein>
    <recommendedName>
        <fullName evidence="5">SHSP domain-containing protein</fullName>
    </recommendedName>
</protein>
<keyword evidence="1" id="KW-0346">Stress response</keyword>
<evidence type="ECO:0000259" key="5">
    <source>
        <dbReference type="PROSITE" id="PS01031"/>
    </source>
</evidence>
<dbReference type="SUPFAM" id="SSF49764">
    <property type="entry name" value="HSP20-like chaperones"/>
    <property type="match status" value="1"/>
</dbReference>
<gene>
    <name evidence="6" type="ORF">CPB83DRAFT_739935</name>
</gene>
<dbReference type="OrthoDB" id="1431247at2759"/>
<organism evidence="6 7">
    <name type="scientific">Crepidotus variabilis</name>
    <dbReference type="NCBI Taxonomy" id="179855"/>
    <lineage>
        <taxon>Eukaryota</taxon>
        <taxon>Fungi</taxon>
        <taxon>Dikarya</taxon>
        <taxon>Basidiomycota</taxon>
        <taxon>Agaricomycotina</taxon>
        <taxon>Agaricomycetes</taxon>
        <taxon>Agaricomycetidae</taxon>
        <taxon>Agaricales</taxon>
        <taxon>Agaricineae</taxon>
        <taxon>Crepidotaceae</taxon>
        <taxon>Crepidotus</taxon>
    </lineage>
</organism>
<feature type="region of interest" description="Disordered" evidence="4">
    <location>
        <begin position="46"/>
        <end position="74"/>
    </location>
</feature>
<keyword evidence="7" id="KW-1185">Reference proteome</keyword>
<dbReference type="InterPro" id="IPR031107">
    <property type="entry name" value="Small_HSP"/>
</dbReference>
<dbReference type="CDD" id="cd06464">
    <property type="entry name" value="ACD_sHsps-like"/>
    <property type="match status" value="1"/>
</dbReference>
<evidence type="ECO:0000256" key="1">
    <source>
        <dbReference type="ARBA" id="ARBA00023016"/>
    </source>
</evidence>
<proteinExistence type="inferred from homology"/>
<dbReference type="AlphaFoldDB" id="A0A9P6EL11"/>